<reference evidence="2" key="1">
    <citation type="submission" date="2014-09" db="EMBL/GenBank/DDBJ databases">
        <title>Genome sequence of the luminous mushroom Mycena chlorophos for searching fungal bioluminescence genes.</title>
        <authorList>
            <person name="Tanaka Y."/>
            <person name="Kasuga D."/>
            <person name="Oba Y."/>
            <person name="Hase S."/>
            <person name="Sato K."/>
            <person name="Oba Y."/>
            <person name="Sakakibara Y."/>
        </authorList>
    </citation>
    <scope>NUCLEOTIDE SEQUENCE</scope>
</reference>
<gene>
    <name evidence="2" type="ORF">MCHLO_08848</name>
</gene>
<dbReference type="EMBL" id="DF847316">
    <property type="protein sequence ID" value="GAT51732.1"/>
    <property type="molecule type" value="Genomic_DNA"/>
</dbReference>
<name>A0ABQ0LL20_MYCCL</name>
<keyword evidence="1" id="KW-0812">Transmembrane</keyword>
<sequence>MSTTPESIRSEMGLGQASSVALNLYTSLALAFLAIVICVEMRRRSSAPPLRLDLSAPKTWSQTPTPVFYDVFTAANPRLLHSPVDSECSCDWWRVQPLSLQPLANLSLSGPPTRTMPSVFGESISTKRQGRAPSYHVSVLIAMPGAPLAKANFPPTHGHDVSFSIGVANAFVVVEAVFIR</sequence>
<proteinExistence type="predicted"/>
<protein>
    <submittedName>
        <fullName evidence="2">Uncharacterized protein</fullName>
    </submittedName>
</protein>
<accession>A0ABQ0LL20</accession>
<keyword evidence="1" id="KW-0472">Membrane</keyword>
<dbReference type="Proteomes" id="UP000815677">
    <property type="component" value="Unassembled WGS sequence"/>
</dbReference>
<evidence type="ECO:0000313" key="3">
    <source>
        <dbReference type="Proteomes" id="UP000815677"/>
    </source>
</evidence>
<keyword evidence="1" id="KW-1133">Transmembrane helix</keyword>
<organism evidence="2 3">
    <name type="scientific">Mycena chlorophos</name>
    <name type="common">Agaric fungus</name>
    <name type="synonym">Agaricus chlorophos</name>
    <dbReference type="NCBI Taxonomy" id="658473"/>
    <lineage>
        <taxon>Eukaryota</taxon>
        <taxon>Fungi</taxon>
        <taxon>Dikarya</taxon>
        <taxon>Basidiomycota</taxon>
        <taxon>Agaricomycotina</taxon>
        <taxon>Agaricomycetes</taxon>
        <taxon>Agaricomycetidae</taxon>
        <taxon>Agaricales</taxon>
        <taxon>Marasmiineae</taxon>
        <taxon>Mycenaceae</taxon>
        <taxon>Mycena</taxon>
    </lineage>
</organism>
<evidence type="ECO:0000313" key="2">
    <source>
        <dbReference type="EMBL" id="GAT51732.1"/>
    </source>
</evidence>
<evidence type="ECO:0000256" key="1">
    <source>
        <dbReference type="SAM" id="Phobius"/>
    </source>
</evidence>
<keyword evidence="3" id="KW-1185">Reference proteome</keyword>
<feature type="transmembrane region" description="Helical" evidence="1">
    <location>
        <begin position="20"/>
        <end position="39"/>
    </location>
</feature>